<evidence type="ECO:0000313" key="3">
    <source>
        <dbReference type="Proteomes" id="UP000281498"/>
    </source>
</evidence>
<dbReference type="EMBL" id="PDOE01000007">
    <property type="protein sequence ID" value="RKL66328.1"/>
    <property type="molecule type" value="Genomic_DNA"/>
</dbReference>
<organism evidence="2 3">
    <name type="scientific">Salipaludibacillus neizhouensis</name>
    <dbReference type="NCBI Taxonomy" id="885475"/>
    <lineage>
        <taxon>Bacteria</taxon>
        <taxon>Bacillati</taxon>
        <taxon>Bacillota</taxon>
        <taxon>Bacilli</taxon>
        <taxon>Bacillales</taxon>
        <taxon>Bacillaceae</taxon>
    </lineage>
</organism>
<evidence type="ECO:0000256" key="1">
    <source>
        <dbReference type="SAM" id="Phobius"/>
    </source>
</evidence>
<comment type="caution">
    <text evidence="2">The sequence shown here is derived from an EMBL/GenBank/DDBJ whole genome shotgun (WGS) entry which is preliminary data.</text>
</comment>
<sequence length="243" mass="28453">MWFGGDASRIPFTMFTENHWIVISVFLFVLLAMYLLRNKLSTRVNRRFEIGIALSLILFEIAFQLWIIITGKWDVSFALPLDLSSISVMLVIILLLTHHHSVFEIVFLVGIAGALQAVFTPVLSFDFPHFRFFHFFYSHILVIWTVFYFRWYKGFNISLFSIAKAMVFLNVLFPFIYALNIIVGGNYWFLMRKPTGGSLLDFLGTHPWYILGMEVTAILFFFLLWLVFAEKGKFVKHEKSFKE</sequence>
<reference evidence="2 3" key="1">
    <citation type="submission" date="2017-10" db="EMBL/GenBank/DDBJ databases">
        <title>Bacillus sp. nov., a halophilic bacterium isolated from a Keqin Lake.</title>
        <authorList>
            <person name="Wang H."/>
        </authorList>
    </citation>
    <scope>NUCLEOTIDE SEQUENCE [LARGE SCALE GENOMIC DNA]</scope>
    <source>
        <strain evidence="2 3">KCTC 13187</strain>
    </source>
</reference>
<feature type="transmembrane region" description="Helical" evidence="1">
    <location>
        <begin position="135"/>
        <end position="153"/>
    </location>
</feature>
<accession>A0A3A9K4R1</accession>
<dbReference type="InterPro" id="IPR011737">
    <property type="entry name" value="CHP02206_TP0381"/>
</dbReference>
<keyword evidence="1" id="KW-0812">Transmembrane</keyword>
<protein>
    <submittedName>
        <fullName evidence="2">TIGR02206 family membrane protein</fullName>
    </submittedName>
</protein>
<dbReference type="Proteomes" id="UP000281498">
    <property type="component" value="Unassembled WGS sequence"/>
</dbReference>
<feature type="transmembrane region" description="Helical" evidence="1">
    <location>
        <begin position="165"/>
        <end position="188"/>
    </location>
</feature>
<keyword evidence="1" id="KW-0472">Membrane</keyword>
<keyword evidence="1" id="KW-1133">Transmembrane helix</keyword>
<feature type="transmembrane region" description="Helical" evidence="1">
    <location>
        <begin position="208"/>
        <end position="229"/>
    </location>
</feature>
<feature type="transmembrane region" description="Helical" evidence="1">
    <location>
        <begin position="20"/>
        <end position="36"/>
    </location>
</feature>
<feature type="transmembrane region" description="Helical" evidence="1">
    <location>
        <begin position="48"/>
        <end position="69"/>
    </location>
</feature>
<dbReference type="Pfam" id="PF14808">
    <property type="entry name" value="TMEM164"/>
    <property type="match status" value="1"/>
</dbReference>
<dbReference type="NCBIfam" id="TIGR02206">
    <property type="entry name" value="intg_mem_TP0381"/>
    <property type="match status" value="1"/>
</dbReference>
<name>A0A3A9K4R1_9BACI</name>
<proteinExistence type="predicted"/>
<dbReference type="AlphaFoldDB" id="A0A3A9K4R1"/>
<dbReference type="OrthoDB" id="9813172at2"/>
<keyword evidence="3" id="KW-1185">Reference proteome</keyword>
<gene>
    <name evidence="2" type="ORF">CR203_15670</name>
</gene>
<dbReference type="RefSeq" id="WP_110939110.1">
    <property type="nucleotide sequence ID" value="NZ_KZ614148.1"/>
</dbReference>
<evidence type="ECO:0000313" key="2">
    <source>
        <dbReference type="EMBL" id="RKL66328.1"/>
    </source>
</evidence>
<feature type="transmembrane region" description="Helical" evidence="1">
    <location>
        <begin position="103"/>
        <end position="123"/>
    </location>
</feature>
<feature type="transmembrane region" description="Helical" evidence="1">
    <location>
        <begin position="75"/>
        <end position="96"/>
    </location>
</feature>